<evidence type="ECO:0000313" key="10">
    <source>
        <dbReference type="EMBL" id="MCY1013593.1"/>
    </source>
</evidence>
<dbReference type="InterPro" id="IPR004099">
    <property type="entry name" value="Pyr_nucl-diS_OxRdtase_dimer"/>
</dbReference>
<dbReference type="SUPFAM" id="SSF55424">
    <property type="entry name" value="FAD/NAD-linked reductases, dimerisation (C-terminal) domain"/>
    <property type="match status" value="1"/>
</dbReference>
<sequence>MDRYDVVILGSGQAAKPLALAFAAAGRRVAFVERAHVGGTCVNTGCTPTKTMVASARVAHLARRAGDFGVHTAAVSVDMAQVRERTRRIVRQFADSSRAALEAQPGVELMFGAGRFVGPRQLEVVLNDGSGSRRIAGDVVVIDTGARTAVPHLEGLEQVPWLDHAGMLGLATLPEHLLVLGGGYVGLEFAQMFRRFGSRVTIVQRTQQLLPREDADAAAAIHEVLAAEGIEIWLESQARRVTRDGEPIALTCDTRDGERRLAGSHLLLATGRTPNTDLLNLAAGGIEVDPRGHVKVDERLATSAEGVFAVGDVKGGPAFTHIAYDDYRILHTNLLGNGDATIRGRMVPYVVFTDPELARVGLSETEARKQGRPIRVARMGMDRVARALEMDEARGFIKIVIDAETERILGATILGVAAGELMSVLEVAMMGGLTASTLRDATFAHPTLAESLNNVMAAR</sequence>
<dbReference type="Gene3D" id="3.30.390.30">
    <property type="match status" value="1"/>
</dbReference>
<dbReference type="InterPro" id="IPR036188">
    <property type="entry name" value="FAD/NAD-bd_sf"/>
</dbReference>
<dbReference type="GO" id="GO:0050660">
    <property type="term" value="F:flavin adenine dinucleotide binding"/>
    <property type="evidence" value="ECO:0007669"/>
    <property type="project" value="TreeGrafter"/>
</dbReference>
<keyword evidence="2" id="KW-0285">Flavoprotein</keyword>
<dbReference type="PRINTS" id="PR00368">
    <property type="entry name" value="FADPNR"/>
</dbReference>
<evidence type="ECO:0000256" key="2">
    <source>
        <dbReference type="ARBA" id="ARBA00022630"/>
    </source>
</evidence>
<evidence type="ECO:0000256" key="1">
    <source>
        <dbReference type="ARBA" id="ARBA00007532"/>
    </source>
</evidence>
<keyword evidence="6" id="KW-0520">NAD</keyword>
<feature type="binding site" evidence="6">
    <location>
        <begin position="181"/>
        <end position="188"/>
    </location>
    <ligand>
        <name>NAD(+)</name>
        <dbReference type="ChEBI" id="CHEBI:57540"/>
    </ligand>
</feature>
<evidence type="ECO:0000259" key="8">
    <source>
        <dbReference type="Pfam" id="PF02852"/>
    </source>
</evidence>
<dbReference type="GO" id="GO:0003955">
    <property type="term" value="F:NAD(P)H dehydrogenase (quinone) activity"/>
    <property type="evidence" value="ECO:0007669"/>
    <property type="project" value="TreeGrafter"/>
</dbReference>
<feature type="binding site" evidence="6">
    <location>
        <position position="271"/>
    </location>
    <ligand>
        <name>NAD(+)</name>
        <dbReference type="ChEBI" id="CHEBI:57540"/>
    </ligand>
</feature>
<comment type="cofactor">
    <cofactor evidence="6">
        <name>FAD</name>
        <dbReference type="ChEBI" id="CHEBI:57692"/>
    </cofactor>
    <text evidence="6">Binds 1 FAD per subunit.</text>
</comment>
<protein>
    <submittedName>
        <fullName evidence="10">Mercuric reductase</fullName>
    </submittedName>
</protein>
<dbReference type="PANTHER" id="PTHR43014:SF2">
    <property type="entry name" value="MERCURIC REDUCTASE"/>
    <property type="match status" value="1"/>
</dbReference>
<dbReference type="InterPro" id="IPR016156">
    <property type="entry name" value="FAD/NAD-linked_Rdtase_dimer_sf"/>
</dbReference>
<feature type="domain" description="Pyridine nucleotide-disulphide oxidoreductase dimerisation" evidence="8">
    <location>
        <begin position="347"/>
        <end position="454"/>
    </location>
</feature>
<dbReference type="Pfam" id="PF07992">
    <property type="entry name" value="Pyr_redox_2"/>
    <property type="match status" value="1"/>
</dbReference>
<dbReference type="PANTHER" id="PTHR43014">
    <property type="entry name" value="MERCURIC REDUCTASE"/>
    <property type="match status" value="1"/>
</dbReference>
<dbReference type="RefSeq" id="WP_267777658.1">
    <property type="nucleotide sequence ID" value="NZ_JAPNKE010000002.1"/>
</dbReference>
<dbReference type="Pfam" id="PF02852">
    <property type="entry name" value="Pyr_redox_dim"/>
    <property type="match status" value="1"/>
</dbReference>
<feature type="disulfide bond" description="Redox-active" evidence="7">
    <location>
        <begin position="41"/>
        <end position="46"/>
    </location>
</feature>
<organism evidence="10 11">
    <name type="scientific">Nannocystis pusilla</name>
    <dbReference type="NCBI Taxonomy" id="889268"/>
    <lineage>
        <taxon>Bacteria</taxon>
        <taxon>Pseudomonadati</taxon>
        <taxon>Myxococcota</taxon>
        <taxon>Polyangia</taxon>
        <taxon>Nannocystales</taxon>
        <taxon>Nannocystaceae</taxon>
        <taxon>Nannocystis</taxon>
    </lineage>
</organism>
<dbReference type="InterPro" id="IPR023753">
    <property type="entry name" value="FAD/NAD-binding_dom"/>
</dbReference>
<dbReference type="AlphaFoldDB" id="A0A9X3F8A0"/>
<comment type="caution">
    <text evidence="10">The sequence shown here is derived from an EMBL/GenBank/DDBJ whole genome shotgun (WGS) entry which is preliminary data.</text>
</comment>
<dbReference type="FunFam" id="3.30.390.30:FF:000001">
    <property type="entry name" value="Dihydrolipoyl dehydrogenase"/>
    <property type="match status" value="1"/>
</dbReference>
<keyword evidence="6" id="KW-0547">Nucleotide-binding</keyword>
<feature type="binding site" evidence="6">
    <location>
        <position position="114"/>
    </location>
    <ligand>
        <name>FAD</name>
        <dbReference type="ChEBI" id="CHEBI:57692"/>
    </ligand>
</feature>
<reference evidence="10" key="1">
    <citation type="submission" date="2022-11" db="EMBL/GenBank/DDBJ databases">
        <title>Minimal conservation of predation-associated metabolite biosynthetic gene clusters underscores biosynthetic potential of Myxococcota including descriptions for ten novel species: Archangium lansinium sp. nov., Myxococcus landrumus sp. nov., Nannocystis bai.</title>
        <authorList>
            <person name="Ahearne A."/>
            <person name="Stevens C."/>
            <person name="Phillips K."/>
        </authorList>
    </citation>
    <scope>NUCLEOTIDE SEQUENCE</scope>
    <source>
        <strain evidence="10">Na p29</strain>
    </source>
</reference>
<evidence type="ECO:0000256" key="3">
    <source>
        <dbReference type="ARBA" id="ARBA00022827"/>
    </source>
</evidence>
<keyword evidence="11" id="KW-1185">Reference proteome</keyword>
<name>A0A9X3F8A0_9BACT</name>
<dbReference type="PRINTS" id="PR00411">
    <property type="entry name" value="PNDRDTASEI"/>
</dbReference>
<keyword evidence="3 6" id="KW-0274">FAD</keyword>
<feature type="binding site" evidence="6">
    <location>
        <position position="50"/>
    </location>
    <ligand>
        <name>FAD</name>
        <dbReference type="ChEBI" id="CHEBI:57692"/>
    </ligand>
</feature>
<feature type="binding site" evidence="6">
    <location>
        <position position="312"/>
    </location>
    <ligand>
        <name>FAD</name>
        <dbReference type="ChEBI" id="CHEBI:57692"/>
    </ligand>
</feature>
<comment type="similarity">
    <text evidence="1">Belongs to the class-I pyridine nucleotide-disulfide oxidoreductase family.</text>
</comment>
<evidence type="ECO:0000256" key="5">
    <source>
        <dbReference type="PIRSR" id="PIRSR000350-2"/>
    </source>
</evidence>
<evidence type="ECO:0000256" key="7">
    <source>
        <dbReference type="PIRSR" id="PIRSR000350-4"/>
    </source>
</evidence>
<keyword evidence="4" id="KW-0560">Oxidoreductase</keyword>
<dbReference type="SUPFAM" id="SSF51905">
    <property type="entry name" value="FAD/NAD(P)-binding domain"/>
    <property type="match status" value="1"/>
</dbReference>
<proteinExistence type="inferred from homology"/>
<gene>
    <name evidence="10" type="ORF">OV079_50310</name>
</gene>
<feature type="domain" description="FAD/NAD(P)-binding" evidence="9">
    <location>
        <begin position="4"/>
        <end position="325"/>
    </location>
</feature>
<feature type="active site" description="Proton acceptor" evidence="5">
    <location>
        <position position="445"/>
    </location>
</feature>
<evidence type="ECO:0000313" key="11">
    <source>
        <dbReference type="Proteomes" id="UP001150924"/>
    </source>
</evidence>
<evidence type="ECO:0000256" key="4">
    <source>
        <dbReference type="ARBA" id="ARBA00023002"/>
    </source>
</evidence>
<dbReference type="Proteomes" id="UP001150924">
    <property type="component" value="Unassembled WGS sequence"/>
</dbReference>
<evidence type="ECO:0000259" key="9">
    <source>
        <dbReference type="Pfam" id="PF07992"/>
    </source>
</evidence>
<evidence type="ECO:0000256" key="6">
    <source>
        <dbReference type="PIRSR" id="PIRSR000350-3"/>
    </source>
</evidence>
<dbReference type="Gene3D" id="3.50.50.60">
    <property type="entry name" value="FAD/NAD(P)-binding domain"/>
    <property type="match status" value="2"/>
</dbReference>
<dbReference type="EMBL" id="JAPNKE010000002">
    <property type="protein sequence ID" value="MCY1013593.1"/>
    <property type="molecule type" value="Genomic_DNA"/>
</dbReference>
<dbReference type="InterPro" id="IPR001100">
    <property type="entry name" value="Pyr_nuc-diS_OxRdtase"/>
</dbReference>
<dbReference type="PIRSF" id="PIRSF000350">
    <property type="entry name" value="Mercury_reductase_MerA"/>
    <property type="match status" value="1"/>
</dbReference>
<accession>A0A9X3F8A0</accession>